<proteinExistence type="predicted"/>
<protein>
    <submittedName>
        <fullName evidence="2">Uncharacterized protein</fullName>
    </submittedName>
</protein>
<gene>
    <name evidence="2" type="ORF">DPMN_110823</name>
</gene>
<feature type="signal peptide" evidence="1">
    <location>
        <begin position="1"/>
        <end position="19"/>
    </location>
</feature>
<keyword evidence="1" id="KW-0732">Signal</keyword>
<feature type="chain" id="PRO_5039557805" evidence="1">
    <location>
        <begin position="20"/>
        <end position="162"/>
    </location>
</feature>
<dbReference type="EMBL" id="JAIWYP010000004">
    <property type="protein sequence ID" value="KAH3837434.1"/>
    <property type="molecule type" value="Genomic_DNA"/>
</dbReference>
<keyword evidence="3" id="KW-1185">Reference proteome</keyword>
<organism evidence="2 3">
    <name type="scientific">Dreissena polymorpha</name>
    <name type="common">Zebra mussel</name>
    <name type="synonym">Mytilus polymorpha</name>
    <dbReference type="NCBI Taxonomy" id="45954"/>
    <lineage>
        <taxon>Eukaryota</taxon>
        <taxon>Metazoa</taxon>
        <taxon>Spiralia</taxon>
        <taxon>Lophotrochozoa</taxon>
        <taxon>Mollusca</taxon>
        <taxon>Bivalvia</taxon>
        <taxon>Autobranchia</taxon>
        <taxon>Heteroconchia</taxon>
        <taxon>Euheterodonta</taxon>
        <taxon>Imparidentia</taxon>
        <taxon>Neoheterodontei</taxon>
        <taxon>Myida</taxon>
        <taxon>Dreissenoidea</taxon>
        <taxon>Dreissenidae</taxon>
        <taxon>Dreissena</taxon>
    </lineage>
</organism>
<comment type="caution">
    <text evidence="2">The sequence shown here is derived from an EMBL/GenBank/DDBJ whole genome shotgun (WGS) entry which is preliminary data.</text>
</comment>
<evidence type="ECO:0000313" key="3">
    <source>
        <dbReference type="Proteomes" id="UP000828390"/>
    </source>
</evidence>
<reference evidence="2" key="1">
    <citation type="journal article" date="2019" name="bioRxiv">
        <title>The Genome of the Zebra Mussel, Dreissena polymorpha: A Resource for Invasive Species Research.</title>
        <authorList>
            <person name="McCartney M.A."/>
            <person name="Auch B."/>
            <person name="Kono T."/>
            <person name="Mallez S."/>
            <person name="Zhang Y."/>
            <person name="Obille A."/>
            <person name="Becker A."/>
            <person name="Abrahante J.E."/>
            <person name="Garbe J."/>
            <person name="Badalamenti J.P."/>
            <person name="Herman A."/>
            <person name="Mangelson H."/>
            <person name="Liachko I."/>
            <person name="Sullivan S."/>
            <person name="Sone E.D."/>
            <person name="Koren S."/>
            <person name="Silverstein K.A.T."/>
            <person name="Beckman K.B."/>
            <person name="Gohl D.M."/>
        </authorList>
    </citation>
    <scope>NUCLEOTIDE SEQUENCE</scope>
    <source>
        <strain evidence="2">Duluth1</strain>
        <tissue evidence="2">Whole animal</tissue>
    </source>
</reference>
<evidence type="ECO:0000313" key="2">
    <source>
        <dbReference type="EMBL" id="KAH3837434.1"/>
    </source>
</evidence>
<reference evidence="2" key="2">
    <citation type="submission" date="2020-11" db="EMBL/GenBank/DDBJ databases">
        <authorList>
            <person name="McCartney M.A."/>
            <person name="Auch B."/>
            <person name="Kono T."/>
            <person name="Mallez S."/>
            <person name="Becker A."/>
            <person name="Gohl D.M."/>
            <person name="Silverstein K.A.T."/>
            <person name="Koren S."/>
            <person name="Bechman K.B."/>
            <person name="Herman A."/>
            <person name="Abrahante J.E."/>
            <person name="Garbe J."/>
        </authorList>
    </citation>
    <scope>NUCLEOTIDE SEQUENCE</scope>
    <source>
        <strain evidence="2">Duluth1</strain>
        <tissue evidence="2">Whole animal</tissue>
    </source>
</reference>
<dbReference type="AlphaFoldDB" id="A0A9D4QNF6"/>
<evidence type="ECO:0000256" key="1">
    <source>
        <dbReference type="SAM" id="SignalP"/>
    </source>
</evidence>
<dbReference type="Proteomes" id="UP000828390">
    <property type="component" value="Unassembled WGS sequence"/>
</dbReference>
<accession>A0A9D4QNF6</accession>
<sequence length="162" mass="18451">MKTILKSCFVAVLISGILGKVNLPEIETAYKNYDEDSDRRNSHLRDTSSLHNARLIKNDEASFNVDNVDDVRVSARGARDHSFSDARQYPQVNQMYDYTESADRRERKAPNDKNLKHITHSTASGKISTRNVLPNTVIDPKPPLYVQDRVSLLKIKGMNMYL</sequence>
<name>A0A9D4QNF6_DREPO</name>